<evidence type="ECO:0000313" key="7">
    <source>
        <dbReference type="Proteomes" id="UP000203464"/>
    </source>
</evidence>
<dbReference type="EMBL" id="FXYD01000003">
    <property type="protein sequence ID" value="SMX40349.1"/>
    <property type="molecule type" value="Genomic_DNA"/>
</dbReference>
<keyword evidence="6" id="KW-0282">Flagellum</keyword>
<dbReference type="Pfam" id="PF13144">
    <property type="entry name" value="ChapFlgA"/>
    <property type="match status" value="1"/>
</dbReference>
<dbReference type="Proteomes" id="UP000203464">
    <property type="component" value="Unassembled WGS sequence"/>
</dbReference>
<dbReference type="GO" id="GO:0042597">
    <property type="term" value="C:periplasmic space"/>
    <property type="evidence" value="ECO:0007669"/>
    <property type="project" value="UniProtKB-SubCell"/>
</dbReference>
<protein>
    <recommendedName>
        <fullName evidence="4">Flagella basal body P-ring formation protein FlgA</fullName>
    </recommendedName>
</protein>
<dbReference type="AlphaFoldDB" id="A0A238KBY0"/>
<accession>A0A238KBY0</accession>
<dbReference type="Gene3D" id="3.90.1210.10">
    <property type="entry name" value="Antifreeze-like/N-acetylneuraminic acid synthase C-terminal domain"/>
    <property type="match status" value="1"/>
</dbReference>
<dbReference type="InterPro" id="IPR039246">
    <property type="entry name" value="Flagellar_FlgA"/>
</dbReference>
<dbReference type="RefSeq" id="WP_093996720.1">
    <property type="nucleotide sequence ID" value="NZ_FXYD01000003.1"/>
</dbReference>
<dbReference type="NCBIfam" id="TIGR03170">
    <property type="entry name" value="flgA_cterm"/>
    <property type="match status" value="1"/>
</dbReference>
<dbReference type="Gene3D" id="2.30.30.760">
    <property type="match status" value="1"/>
</dbReference>
<feature type="chain" id="PRO_5011810126" description="Flagella basal body P-ring formation protein FlgA" evidence="4">
    <location>
        <begin position="18"/>
        <end position="138"/>
    </location>
</feature>
<dbReference type="GO" id="GO:0044780">
    <property type="term" value="P:bacterial-type flagellum assembly"/>
    <property type="evidence" value="ECO:0007669"/>
    <property type="project" value="InterPro"/>
</dbReference>
<dbReference type="OrthoDB" id="7619725at2"/>
<comment type="subcellular location">
    <subcellularLocation>
        <location evidence="1 4">Periplasm</location>
    </subcellularLocation>
</comment>
<evidence type="ECO:0000256" key="2">
    <source>
        <dbReference type="ARBA" id="ARBA00022729"/>
    </source>
</evidence>
<dbReference type="PANTHER" id="PTHR36307:SF1">
    <property type="entry name" value="FLAGELLA BASAL BODY P-RING FORMATION PROTEIN FLGA"/>
    <property type="match status" value="1"/>
</dbReference>
<evidence type="ECO:0000259" key="5">
    <source>
        <dbReference type="SMART" id="SM00858"/>
    </source>
</evidence>
<organism evidence="6 7">
    <name type="scientific">Octadecabacter ascidiaceicola</name>
    <dbReference type="NCBI Taxonomy" id="1655543"/>
    <lineage>
        <taxon>Bacteria</taxon>
        <taxon>Pseudomonadati</taxon>
        <taxon>Pseudomonadota</taxon>
        <taxon>Alphaproteobacteria</taxon>
        <taxon>Rhodobacterales</taxon>
        <taxon>Roseobacteraceae</taxon>
        <taxon>Octadecabacter</taxon>
    </lineage>
</organism>
<feature type="domain" description="SAF" evidence="5">
    <location>
        <begin position="17"/>
        <end position="75"/>
    </location>
</feature>
<dbReference type="InterPro" id="IPR017585">
    <property type="entry name" value="SAF_FlgA"/>
</dbReference>
<reference evidence="7" key="1">
    <citation type="submission" date="2017-05" db="EMBL/GenBank/DDBJ databases">
        <authorList>
            <person name="Rodrigo-Torres L."/>
            <person name="Arahal R. D."/>
            <person name="Lucena T."/>
        </authorList>
    </citation>
    <scope>NUCLEOTIDE SEQUENCE [LARGE SCALE GENOMIC DNA]</scope>
    <source>
        <strain evidence="7">CECT 8868</strain>
    </source>
</reference>
<keyword evidence="2 4" id="KW-0732">Signal</keyword>
<dbReference type="CDD" id="cd11614">
    <property type="entry name" value="SAF_CpaB_FlgA_like"/>
    <property type="match status" value="1"/>
</dbReference>
<keyword evidence="4" id="KW-1005">Bacterial flagellum biogenesis</keyword>
<evidence type="ECO:0000256" key="1">
    <source>
        <dbReference type="ARBA" id="ARBA00004418"/>
    </source>
</evidence>
<proteinExistence type="inferred from homology"/>
<sequence length="138" mass="14434">MIRLFAFFIALAAPVSADTIVAARTIPARSLIGADDVLIRDVDIAGALTTPDLAIGKETRVALYAGRPIRAGDIGPPAVIERNQIITLVYQRGGVVISTEGRALDRAGPGDVIRVMNLASRSTVSAQIDATGTALVNR</sequence>
<evidence type="ECO:0000313" key="6">
    <source>
        <dbReference type="EMBL" id="SMX40349.1"/>
    </source>
</evidence>
<keyword evidence="7" id="KW-1185">Reference proteome</keyword>
<evidence type="ECO:0000256" key="3">
    <source>
        <dbReference type="ARBA" id="ARBA00022764"/>
    </source>
</evidence>
<dbReference type="InterPro" id="IPR013974">
    <property type="entry name" value="SAF"/>
</dbReference>
<keyword evidence="6" id="KW-0966">Cell projection</keyword>
<evidence type="ECO:0000256" key="4">
    <source>
        <dbReference type="RuleBase" id="RU362063"/>
    </source>
</evidence>
<dbReference type="SMART" id="SM00858">
    <property type="entry name" value="SAF"/>
    <property type="match status" value="1"/>
</dbReference>
<dbReference type="PANTHER" id="PTHR36307">
    <property type="entry name" value="FLAGELLA BASAL BODY P-RING FORMATION PROTEIN FLGA"/>
    <property type="match status" value="1"/>
</dbReference>
<name>A0A238KBY0_9RHOB</name>
<keyword evidence="3 4" id="KW-0574">Periplasm</keyword>
<comment type="similarity">
    <text evidence="4">Belongs to the FlgA family.</text>
</comment>
<keyword evidence="6" id="KW-0969">Cilium</keyword>
<gene>
    <name evidence="6" type="ORF">OCA8868_02357</name>
</gene>
<feature type="signal peptide" evidence="4">
    <location>
        <begin position="1"/>
        <end position="17"/>
    </location>
</feature>
<comment type="function">
    <text evidence="4">Involved in the assembly process of the P-ring formation. It may associate with FlgF on the rod constituting a structure essential for the P-ring assembly or may act as a modulator protein for the P-ring assembly.</text>
</comment>